<name>A0ABP2YW75_STASI</name>
<accession>A0ABP2YW75</accession>
<sequence>MKKFKLVFKGSLSEKKFLEQKKAEGYYLTGVINGVYTFKHNPKVKDTQLQTHFIETKHLKNEHNIKDTSPFFAITTKKLDLSRYAIVYTYLKDKDNPIYNSTDTRMTENLYLKHLQNIFLGITMAIMFICLGLWMYLIQQSYKNSIAAVPLKFMLLILLGLFILTFIINYRIKTTCPTQVDAIYLSYSVSIQSMDGKPDIQPLQHLGAWRFVTEKYGKYYYNLYSKHPKVVLINTLSHTLNIQPDHIFVYSQWDLFPVYMHF</sequence>
<dbReference type="EMBL" id="AXDY01000004">
    <property type="protein sequence ID" value="ERS93810.1"/>
    <property type="molecule type" value="Genomic_DNA"/>
</dbReference>
<feature type="transmembrane region" description="Helical" evidence="1">
    <location>
        <begin position="149"/>
        <end position="170"/>
    </location>
</feature>
<evidence type="ECO:0000256" key="1">
    <source>
        <dbReference type="SAM" id="Phobius"/>
    </source>
</evidence>
<protein>
    <recommendedName>
        <fullName evidence="4">DUF2812 domain-containing protein</fullName>
    </recommendedName>
</protein>
<keyword evidence="1" id="KW-1133">Transmembrane helix</keyword>
<dbReference type="Proteomes" id="UP000017131">
    <property type="component" value="Unassembled WGS sequence"/>
</dbReference>
<dbReference type="RefSeq" id="WP_023015473.1">
    <property type="nucleotide sequence ID" value="NZ_AXDY01000004.1"/>
</dbReference>
<proteinExistence type="predicted"/>
<gene>
    <name evidence="2" type="ORF">SSIM_06315</name>
</gene>
<evidence type="ECO:0008006" key="4">
    <source>
        <dbReference type="Google" id="ProtNLM"/>
    </source>
</evidence>
<evidence type="ECO:0000313" key="2">
    <source>
        <dbReference type="EMBL" id="ERS93810.1"/>
    </source>
</evidence>
<evidence type="ECO:0000313" key="3">
    <source>
        <dbReference type="Proteomes" id="UP000017131"/>
    </source>
</evidence>
<reference evidence="2 3" key="1">
    <citation type="journal article" date="2013" name="Genome Announc.">
        <title>Draft Genome Sequence of Staphylococcus simulans UMC-CNS-990, Isolated from a Case of Chronic Bovine Mastitis.</title>
        <authorList>
            <person name="Calcutt M.J."/>
            <person name="Foecking M.F."/>
            <person name="Hsieh H.Y."/>
            <person name="Perry J."/>
            <person name="Stewart G.C."/>
            <person name="Middleton J.R."/>
        </authorList>
    </citation>
    <scope>NUCLEOTIDE SEQUENCE [LARGE SCALE GENOMIC DNA]</scope>
    <source>
        <strain evidence="2 3">UMC-CNS-990</strain>
    </source>
</reference>
<comment type="caution">
    <text evidence="2">The sequence shown here is derived from an EMBL/GenBank/DDBJ whole genome shotgun (WGS) entry which is preliminary data.</text>
</comment>
<feature type="transmembrane region" description="Helical" evidence="1">
    <location>
        <begin position="115"/>
        <end position="137"/>
    </location>
</feature>
<keyword evidence="1" id="KW-0812">Transmembrane</keyword>
<keyword evidence="3" id="KW-1185">Reference proteome</keyword>
<organism evidence="2 3">
    <name type="scientific">Staphylococcus simulans UMC-CNS-990</name>
    <dbReference type="NCBI Taxonomy" id="1405498"/>
    <lineage>
        <taxon>Bacteria</taxon>
        <taxon>Bacillati</taxon>
        <taxon>Bacillota</taxon>
        <taxon>Bacilli</taxon>
        <taxon>Bacillales</taxon>
        <taxon>Staphylococcaceae</taxon>
        <taxon>Staphylococcus</taxon>
    </lineage>
</organism>
<keyword evidence="1" id="KW-0472">Membrane</keyword>